<dbReference type="PANTHER" id="PTHR10803">
    <property type="entry name" value="ARSENICAL PUMP-DRIVING ATPASE ARSENITE-TRANSLOCATING ATPASE"/>
    <property type="match status" value="1"/>
</dbReference>
<dbReference type="GO" id="GO:0016887">
    <property type="term" value="F:ATP hydrolysis activity"/>
    <property type="evidence" value="ECO:0007669"/>
    <property type="project" value="InterPro"/>
</dbReference>
<proteinExistence type="predicted"/>
<keyword evidence="1" id="KW-0732">Signal</keyword>
<dbReference type="AlphaFoldDB" id="A0A0G4FEQ3"/>
<dbReference type="OrthoDB" id="447513at2759"/>
<protein>
    <recommendedName>
        <fullName evidence="2">ArsA/GET3 Anion-transporting ATPase-like domain-containing protein</fullName>
    </recommendedName>
</protein>
<feature type="domain" description="ArsA/GET3 Anion-transporting ATPase-like" evidence="2">
    <location>
        <begin position="75"/>
        <end position="369"/>
    </location>
</feature>
<reference evidence="3 4" key="1">
    <citation type="submission" date="2014-11" db="EMBL/GenBank/DDBJ databases">
        <authorList>
            <person name="Zhu J."/>
            <person name="Qi W."/>
            <person name="Song R."/>
        </authorList>
    </citation>
    <scope>NUCLEOTIDE SEQUENCE [LARGE SCALE GENOMIC DNA]</scope>
</reference>
<dbReference type="Pfam" id="PF02374">
    <property type="entry name" value="ArsA_ATPase"/>
    <property type="match status" value="2"/>
</dbReference>
<dbReference type="InterPro" id="IPR016300">
    <property type="entry name" value="ATPase_ArsA/GET3"/>
</dbReference>
<feature type="domain" description="ArsA/GET3 Anion-transporting ATPase-like" evidence="2">
    <location>
        <begin position="444"/>
        <end position="806"/>
    </location>
</feature>
<dbReference type="PANTHER" id="PTHR10803:SF0">
    <property type="entry name" value="ATPASE GET3B"/>
    <property type="match status" value="1"/>
</dbReference>
<dbReference type="InterPro" id="IPR027417">
    <property type="entry name" value="P-loop_NTPase"/>
</dbReference>
<dbReference type="GO" id="GO:0043529">
    <property type="term" value="C:GET complex"/>
    <property type="evidence" value="ECO:0007669"/>
    <property type="project" value="TreeGrafter"/>
</dbReference>
<dbReference type="CDD" id="cd02035">
    <property type="entry name" value="ArsA"/>
    <property type="match status" value="2"/>
</dbReference>
<feature type="signal peptide" evidence="1">
    <location>
        <begin position="1"/>
        <end position="19"/>
    </location>
</feature>
<keyword evidence="4" id="KW-1185">Reference proteome</keyword>
<name>A0A0G4FEQ3_VITBC</name>
<evidence type="ECO:0000313" key="4">
    <source>
        <dbReference type="Proteomes" id="UP000041254"/>
    </source>
</evidence>
<evidence type="ECO:0000259" key="2">
    <source>
        <dbReference type="Pfam" id="PF02374"/>
    </source>
</evidence>
<dbReference type="Gene3D" id="3.40.50.300">
    <property type="entry name" value="P-loop containing nucleotide triphosphate hydrolases"/>
    <property type="match status" value="2"/>
</dbReference>
<sequence>MRRMLLISPLCLFREECHAAFVTAPEPLSATSLQSVKSRRSPRPCALSAVFTEQHSSASSSLNDLLQAPGGSTSTRLILFGGKGGVGKTTTAAATAVRFADEGLRTLIISTDPAHSLGDALGQQLHAPPDEMTAVEGVDNLWALEVDAGQAVIEMKAALETFDAIELSRKLGIGTTVLEGIGIGDMVKLFENPPPGIDELVAIAKVLQLTRGKGGGSSGGSRFDRLVIDTAPTGHTLRLLAAPQFLDGFLGKVIKLKNQLDALTRSLKKMLASVSGGTEGAEPLLDQDAALQRIEALKDRLLGLRGLLRNSETTEFCVVTIPTEMAIAESKRLLASLKKEGIAVKHLIVNKLMTAGSAEQVGEIQETRRVATLASFVEQLQSDQVKSLQRLHTLAQEANLRLSFVPYFDVEVTGPLGLRYFGEEAFGRANAPMWSDLFEDPKRRCIIMGGKGGVGKSSSSAALAIKMAEKGFKTLVVSTDPAHSLGDALKVNLGGGQLVRIDSEGTDLRLLLESATSRGQLFALEIDTEGTVAEFREALSTSLATTRASLKSSRNLRALTGTDGVGSLFDIEDLFDTAPPGTDELVALSKVFGILNRPTDDGRPFDRLIIDTAPTGHTLRLLAFPEFLDSFFQRLREIRDRFQSSGFGSLGAMLAGEMEDMDLTRRNDSSSDGASGRDRLKEFQDKMAELDDLFHDPAQAEFCIVTIPTELAVAETERLVKSLKHEGMLVRRLIVNQVFSVDADEDDGQKFASLSEYAQRFIEGQSSKVDEINQLARERGVGVVYVPYFDRQIDAIQGLRRVGHALFTG</sequence>
<dbReference type="OMA" id="FRTAWYA"/>
<organism evidence="3 4">
    <name type="scientific">Vitrella brassicaformis (strain CCMP3155)</name>
    <dbReference type="NCBI Taxonomy" id="1169540"/>
    <lineage>
        <taxon>Eukaryota</taxon>
        <taxon>Sar</taxon>
        <taxon>Alveolata</taxon>
        <taxon>Colpodellida</taxon>
        <taxon>Vitrellaceae</taxon>
        <taxon>Vitrella</taxon>
    </lineage>
</organism>
<dbReference type="Proteomes" id="UP000041254">
    <property type="component" value="Unassembled WGS sequence"/>
</dbReference>
<gene>
    <name evidence="3" type="ORF">Vbra_5787</name>
</gene>
<dbReference type="NCBIfam" id="TIGR00345">
    <property type="entry name" value="GET3_arsA_TRC40"/>
    <property type="match status" value="2"/>
</dbReference>
<accession>A0A0G4FEQ3</accession>
<feature type="chain" id="PRO_5005189183" description="ArsA/GET3 Anion-transporting ATPase-like domain-containing protein" evidence="1">
    <location>
        <begin position="20"/>
        <end position="809"/>
    </location>
</feature>
<dbReference type="GO" id="GO:0071816">
    <property type="term" value="P:tail-anchored membrane protein insertion into ER membrane"/>
    <property type="evidence" value="ECO:0007669"/>
    <property type="project" value="TreeGrafter"/>
</dbReference>
<evidence type="ECO:0000256" key="1">
    <source>
        <dbReference type="SAM" id="SignalP"/>
    </source>
</evidence>
<dbReference type="GO" id="GO:0005524">
    <property type="term" value="F:ATP binding"/>
    <property type="evidence" value="ECO:0007669"/>
    <property type="project" value="InterPro"/>
</dbReference>
<dbReference type="VEuPathDB" id="CryptoDB:Vbra_5787"/>
<dbReference type="EMBL" id="CDMY01000422">
    <property type="protein sequence ID" value="CEM11669.1"/>
    <property type="molecule type" value="Genomic_DNA"/>
</dbReference>
<dbReference type="InterPro" id="IPR025723">
    <property type="entry name" value="ArsA/GET3_ATPase-like"/>
</dbReference>
<dbReference type="STRING" id="1169540.A0A0G4FEQ3"/>
<dbReference type="InParanoid" id="A0A0G4FEQ3"/>
<dbReference type="SUPFAM" id="SSF52540">
    <property type="entry name" value="P-loop containing nucleoside triphosphate hydrolases"/>
    <property type="match status" value="2"/>
</dbReference>
<evidence type="ECO:0000313" key="3">
    <source>
        <dbReference type="EMBL" id="CEM11669.1"/>
    </source>
</evidence>